<dbReference type="Gene3D" id="3.30.470.20">
    <property type="entry name" value="ATP-grasp fold, B domain"/>
    <property type="match status" value="1"/>
</dbReference>
<dbReference type="InterPro" id="IPR051538">
    <property type="entry name" value="Acyl-CoA_Synth/Transferase"/>
</dbReference>
<evidence type="ECO:0000256" key="2">
    <source>
        <dbReference type="ARBA" id="ARBA00022741"/>
    </source>
</evidence>
<protein>
    <submittedName>
        <fullName evidence="5">Acetyl-CoA synthetase (ADP-forming) alpha and beta chains, putative</fullName>
    </submittedName>
</protein>
<dbReference type="InterPro" id="IPR013815">
    <property type="entry name" value="ATP_grasp_subdomain_1"/>
</dbReference>
<dbReference type="InterPro" id="IPR016102">
    <property type="entry name" value="Succinyl-CoA_synth-like"/>
</dbReference>
<dbReference type="Gene3D" id="3.40.50.261">
    <property type="entry name" value="Succinyl-CoA synthetase domains"/>
    <property type="match status" value="1"/>
</dbReference>
<proteinExistence type="predicted"/>
<dbReference type="Pfam" id="PF19045">
    <property type="entry name" value="Ligase_CoA_2"/>
    <property type="match status" value="1"/>
</dbReference>
<dbReference type="Gene3D" id="3.30.1490.20">
    <property type="entry name" value="ATP-grasp fold, A domain"/>
    <property type="match status" value="1"/>
</dbReference>
<dbReference type="PANTHER" id="PTHR43334:SF2">
    <property type="entry name" value="ACETATE--COA LIGASE [ADP-FORMING]"/>
    <property type="match status" value="1"/>
</dbReference>
<dbReference type="EMBL" id="UOGD01000436">
    <property type="protein sequence ID" value="VAX29063.1"/>
    <property type="molecule type" value="Genomic_DNA"/>
</dbReference>
<keyword evidence="1" id="KW-0436">Ligase</keyword>
<feature type="domain" description="Ligase-CoA" evidence="4">
    <location>
        <begin position="29"/>
        <end position="127"/>
    </location>
</feature>
<keyword evidence="2" id="KW-0547">Nucleotide-binding</keyword>
<dbReference type="Pfam" id="PF13549">
    <property type="entry name" value="ATP-grasp_5"/>
    <property type="match status" value="1"/>
</dbReference>
<evidence type="ECO:0000259" key="4">
    <source>
        <dbReference type="Pfam" id="PF19045"/>
    </source>
</evidence>
<evidence type="ECO:0000256" key="3">
    <source>
        <dbReference type="ARBA" id="ARBA00022840"/>
    </source>
</evidence>
<dbReference type="AlphaFoldDB" id="A0A3B1CX34"/>
<dbReference type="PANTHER" id="PTHR43334">
    <property type="entry name" value="ACETATE--COA LIGASE [ADP-FORMING]"/>
    <property type="match status" value="1"/>
</dbReference>
<dbReference type="GO" id="GO:0005524">
    <property type="term" value="F:ATP binding"/>
    <property type="evidence" value="ECO:0007669"/>
    <property type="project" value="UniProtKB-KW"/>
</dbReference>
<dbReference type="GO" id="GO:0043758">
    <property type="term" value="F:acetate-CoA ligase (ADP-forming) activity"/>
    <property type="evidence" value="ECO:0007669"/>
    <property type="project" value="InterPro"/>
</dbReference>
<name>A0A3B1CX34_9ZZZZ</name>
<gene>
    <name evidence="5" type="ORF">MNBD_IGNAVI01-1232</name>
</gene>
<sequence>GVIRVDNINELFNTAKGLEGFPIPKGNKVAVVTNAGGPSILLVDKIEKEGLQLAKLSDITKSKLRKVVHPEGTINNPIDLLPGGNEASFSQAIKIVLDDDNVDAVISVFVEPVMVKPMPIAEAINEIESDKPILQVIMPLPEFWDDYRKNSKSKKPIFRNPEDPAEVIANMLFYNKGKEKRIIYKSRNEELLSKIGTGKFNFDSGFITQNEINEIADHYNLPLVKEALVNPNEIEEVQADLYPLVIKGINKNVVHKSELNAVKLNIQNPGELKTAVLQISEDFKSNGYTVEKYLLQEFIETKHELLFGGYRDPSFGPVIMFGSGGKYVEVLDDTVIRSAFITKEEIEEMIQSTKIGKILSGIRGESAVDMTKLVYIIKSGSQMLIENERIAEFDLNPLIVDTKDQFHAVDIRIRFGE</sequence>
<dbReference type="SUPFAM" id="SSF56059">
    <property type="entry name" value="Glutathione synthetase ATP-binding domain-like"/>
    <property type="match status" value="1"/>
</dbReference>
<feature type="non-terminal residue" evidence="5">
    <location>
        <position position="1"/>
    </location>
</feature>
<dbReference type="SUPFAM" id="SSF52210">
    <property type="entry name" value="Succinyl-CoA synthetase domains"/>
    <property type="match status" value="1"/>
</dbReference>
<dbReference type="InterPro" id="IPR043938">
    <property type="entry name" value="Ligase_CoA_dom"/>
</dbReference>
<evidence type="ECO:0000256" key="1">
    <source>
        <dbReference type="ARBA" id="ARBA00022598"/>
    </source>
</evidence>
<accession>A0A3B1CX34</accession>
<organism evidence="5">
    <name type="scientific">hydrothermal vent metagenome</name>
    <dbReference type="NCBI Taxonomy" id="652676"/>
    <lineage>
        <taxon>unclassified sequences</taxon>
        <taxon>metagenomes</taxon>
        <taxon>ecological metagenomes</taxon>
    </lineage>
</organism>
<evidence type="ECO:0000313" key="5">
    <source>
        <dbReference type="EMBL" id="VAX29063.1"/>
    </source>
</evidence>
<reference evidence="5" key="1">
    <citation type="submission" date="2018-06" db="EMBL/GenBank/DDBJ databases">
        <authorList>
            <person name="Zhirakovskaya E."/>
        </authorList>
    </citation>
    <scope>NUCLEOTIDE SEQUENCE</scope>
</reference>
<keyword evidence="3" id="KW-0067">ATP-binding</keyword>